<dbReference type="EMBL" id="REGN01002893">
    <property type="protein sequence ID" value="RNA25629.1"/>
    <property type="molecule type" value="Genomic_DNA"/>
</dbReference>
<keyword evidence="1" id="KW-1133">Transmembrane helix</keyword>
<keyword evidence="1" id="KW-0812">Transmembrane</keyword>
<evidence type="ECO:0000256" key="1">
    <source>
        <dbReference type="SAM" id="Phobius"/>
    </source>
</evidence>
<evidence type="ECO:0000313" key="2">
    <source>
        <dbReference type="EMBL" id="RNA25629.1"/>
    </source>
</evidence>
<accession>A0A3M7RQ69</accession>
<organism evidence="2 3">
    <name type="scientific">Brachionus plicatilis</name>
    <name type="common">Marine rotifer</name>
    <name type="synonym">Brachionus muelleri</name>
    <dbReference type="NCBI Taxonomy" id="10195"/>
    <lineage>
        <taxon>Eukaryota</taxon>
        <taxon>Metazoa</taxon>
        <taxon>Spiralia</taxon>
        <taxon>Gnathifera</taxon>
        <taxon>Rotifera</taxon>
        <taxon>Eurotatoria</taxon>
        <taxon>Monogononta</taxon>
        <taxon>Pseudotrocha</taxon>
        <taxon>Ploima</taxon>
        <taxon>Brachionidae</taxon>
        <taxon>Brachionus</taxon>
    </lineage>
</organism>
<reference evidence="2 3" key="1">
    <citation type="journal article" date="2018" name="Sci. Rep.">
        <title>Genomic signatures of local adaptation to the degree of environmental predictability in rotifers.</title>
        <authorList>
            <person name="Franch-Gras L."/>
            <person name="Hahn C."/>
            <person name="Garcia-Roger E.M."/>
            <person name="Carmona M.J."/>
            <person name="Serra M."/>
            <person name="Gomez A."/>
        </authorList>
    </citation>
    <scope>NUCLEOTIDE SEQUENCE [LARGE SCALE GENOMIC DNA]</scope>
    <source>
        <strain evidence="2">HYR1</strain>
    </source>
</reference>
<proteinExistence type="predicted"/>
<protein>
    <submittedName>
        <fullName evidence="2">Uncharacterized protein</fullName>
    </submittedName>
</protein>
<evidence type="ECO:0000313" key="3">
    <source>
        <dbReference type="Proteomes" id="UP000276133"/>
    </source>
</evidence>
<feature type="transmembrane region" description="Helical" evidence="1">
    <location>
        <begin position="28"/>
        <end position="49"/>
    </location>
</feature>
<keyword evidence="3" id="KW-1185">Reference proteome</keyword>
<name>A0A3M7RQ69_BRAPC</name>
<dbReference type="AlphaFoldDB" id="A0A3M7RQ69"/>
<dbReference type="Proteomes" id="UP000276133">
    <property type="component" value="Unassembled WGS sequence"/>
</dbReference>
<comment type="caution">
    <text evidence="2">The sequence shown here is derived from an EMBL/GenBank/DDBJ whole genome shotgun (WGS) entry which is preliminary data.</text>
</comment>
<gene>
    <name evidence="2" type="ORF">BpHYR1_012326</name>
</gene>
<sequence>MLGRLKSSLEKSKLNIRENYNNFKFFNILYYFGAVQFFLEFCFILAGFISTHSVQFCRICTDFQTSAVGEKKLFHFVSSAEQFYMKSHNKKNFLLTKILSRVNKPQFQVNNYEPLNKNRNFFKSIELSNSINYCDLKIEKETLNDELEYAYSNRYSNNFWIKTEYNKYSI</sequence>
<keyword evidence="1" id="KW-0472">Membrane</keyword>